<dbReference type="GO" id="GO:0034511">
    <property type="term" value="F:U3 snoRNA binding"/>
    <property type="evidence" value="ECO:0007669"/>
    <property type="project" value="InterPro"/>
</dbReference>
<feature type="compositionally biased region" description="Acidic residues" evidence="6">
    <location>
        <begin position="59"/>
        <end position="69"/>
    </location>
</feature>
<evidence type="ECO:0000256" key="3">
    <source>
        <dbReference type="ARBA" id="ARBA00022737"/>
    </source>
</evidence>
<dbReference type="InterPro" id="IPR019775">
    <property type="entry name" value="WD40_repeat_CS"/>
</dbReference>
<accession>A0A1Y1IGX0</accession>
<keyword evidence="2 5" id="KW-0853">WD repeat</keyword>
<evidence type="ECO:0000256" key="4">
    <source>
        <dbReference type="ARBA" id="ARBA00023242"/>
    </source>
</evidence>
<dbReference type="STRING" id="105231.A0A1Y1IGX0"/>
<protein>
    <submittedName>
        <fullName evidence="7">U3 snoRNP-associated 55-kDa protein RRP9</fullName>
    </submittedName>
</protein>
<feature type="compositionally biased region" description="Acidic residues" evidence="6">
    <location>
        <begin position="32"/>
        <end position="45"/>
    </location>
</feature>
<comment type="subcellular location">
    <subcellularLocation>
        <location evidence="1">Nucleus</location>
    </subcellularLocation>
</comment>
<gene>
    <name evidence="7" type="ORF">KFL_006030070</name>
</gene>
<evidence type="ECO:0000256" key="2">
    <source>
        <dbReference type="ARBA" id="ARBA00022574"/>
    </source>
</evidence>
<feature type="repeat" description="WD" evidence="5">
    <location>
        <begin position="233"/>
        <end position="274"/>
    </location>
</feature>
<dbReference type="GO" id="GO:0030515">
    <property type="term" value="F:snoRNA binding"/>
    <property type="evidence" value="ECO:0000318"/>
    <property type="project" value="GO_Central"/>
</dbReference>
<dbReference type="InterPro" id="IPR001680">
    <property type="entry name" value="WD40_rpt"/>
</dbReference>
<evidence type="ECO:0000313" key="7">
    <source>
        <dbReference type="EMBL" id="GAQ90124.1"/>
    </source>
</evidence>
<dbReference type="PANTHER" id="PTHR19865:SF0">
    <property type="entry name" value="U3 SMALL NUCLEOLAR RNA-INTERACTING PROTEIN 2"/>
    <property type="match status" value="1"/>
</dbReference>
<feature type="repeat" description="WD" evidence="5">
    <location>
        <begin position="146"/>
        <end position="187"/>
    </location>
</feature>
<dbReference type="PANTHER" id="PTHR19865">
    <property type="entry name" value="U3 SMALL NUCLEOLAR RNA INTERACTING PROTEIN 2"/>
    <property type="match status" value="1"/>
</dbReference>
<evidence type="ECO:0000313" key="8">
    <source>
        <dbReference type="Proteomes" id="UP000054558"/>
    </source>
</evidence>
<feature type="compositionally biased region" description="Low complexity" evidence="6">
    <location>
        <begin position="397"/>
        <end position="410"/>
    </location>
</feature>
<name>A0A1Y1IGX0_KLENI</name>
<feature type="region of interest" description="Disordered" evidence="6">
    <location>
        <begin position="1"/>
        <end position="73"/>
    </location>
</feature>
<dbReference type="PRINTS" id="PR00320">
    <property type="entry name" value="GPROTEINBRPT"/>
</dbReference>
<reference evidence="7 8" key="1">
    <citation type="journal article" date="2014" name="Nat. Commun.">
        <title>Klebsormidium flaccidum genome reveals primary factors for plant terrestrial adaptation.</title>
        <authorList>
            <person name="Hori K."/>
            <person name="Maruyama F."/>
            <person name="Fujisawa T."/>
            <person name="Togashi T."/>
            <person name="Yamamoto N."/>
            <person name="Seo M."/>
            <person name="Sato S."/>
            <person name="Yamada T."/>
            <person name="Mori H."/>
            <person name="Tajima N."/>
            <person name="Moriyama T."/>
            <person name="Ikeuchi M."/>
            <person name="Watanabe M."/>
            <person name="Wada H."/>
            <person name="Kobayashi K."/>
            <person name="Saito M."/>
            <person name="Masuda T."/>
            <person name="Sasaki-Sekimoto Y."/>
            <person name="Mashiguchi K."/>
            <person name="Awai K."/>
            <person name="Shimojima M."/>
            <person name="Masuda S."/>
            <person name="Iwai M."/>
            <person name="Nobusawa T."/>
            <person name="Narise T."/>
            <person name="Kondo S."/>
            <person name="Saito H."/>
            <person name="Sato R."/>
            <person name="Murakawa M."/>
            <person name="Ihara Y."/>
            <person name="Oshima-Yamada Y."/>
            <person name="Ohtaka K."/>
            <person name="Satoh M."/>
            <person name="Sonobe K."/>
            <person name="Ishii M."/>
            <person name="Ohtani R."/>
            <person name="Kanamori-Sato M."/>
            <person name="Honoki R."/>
            <person name="Miyazaki D."/>
            <person name="Mochizuki H."/>
            <person name="Umetsu J."/>
            <person name="Higashi K."/>
            <person name="Shibata D."/>
            <person name="Kamiya Y."/>
            <person name="Sato N."/>
            <person name="Nakamura Y."/>
            <person name="Tabata S."/>
            <person name="Ida S."/>
            <person name="Kurokawa K."/>
            <person name="Ohta H."/>
        </authorList>
    </citation>
    <scope>NUCLEOTIDE SEQUENCE [LARGE SCALE GENOMIC DNA]</scope>
    <source>
        <strain evidence="7 8">NIES-2285</strain>
    </source>
</reference>
<feature type="repeat" description="WD" evidence="5">
    <location>
        <begin position="191"/>
        <end position="232"/>
    </location>
</feature>
<feature type="repeat" description="WD" evidence="5">
    <location>
        <begin position="315"/>
        <end position="346"/>
    </location>
</feature>
<sequence>MAKQKGMKKRPARGGPGGAPRPEKRTKRRDAEEEEKEDEEADFLGEEGAQEHGGAPSEEGSEQEPEETADEKRLRLAKAYLARVRAAADADVSGEEDEDADRAVHRDSLVAARLQSEVAEASGRAQRPLAARVVHQGQAPPGVPVGRRHRHAVTALALTHDDTQAFAASKDGVVVQWNVEKGGSSALPLPEGARMKALLALAVSSDGRYLAAGGVDRSIHVWDVRAHQYLRAFSGHRGTVSSLAFRVGTAQLFSGSFDRSIKLWSLDDMAYMDSLFGHQSEVVAVDCLRAERVLSAGRDRTCRLWKVPEETQLVFRGHAAAIDCAALITPTDFISGSEDGSVALWSHVRKKPVHLVRGAHGAYRSTLDQQAAAASTRNGDAAEETGPDGEARDAGGHEAAPGEASSSSSAGAAVGGAAAGWVGAVAVCRGSDLAASGAGDGAVRLWGLHDGNKRLRPLHTLPTAGFVNALAFAASGRFLLAGTGQEPRLGRWARIPQSRNGVVMHSIQLEEL</sequence>
<dbReference type="PROSITE" id="PS00678">
    <property type="entry name" value="WD_REPEATS_1"/>
    <property type="match status" value="1"/>
</dbReference>
<dbReference type="InterPro" id="IPR015943">
    <property type="entry name" value="WD40/YVTN_repeat-like_dom_sf"/>
</dbReference>
<dbReference type="SMART" id="SM00320">
    <property type="entry name" value="WD40"/>
    <property type="match status" value="7"/>
</dbReference>
<feature type="compositionally biased region" description="Basic residues" evidence="6">
    <location>
        <begin position="1"/>
        <end position="12"/>
    </location>
</feature>
<feature type="compositionally biased region" description="Polar residues" evidence="6">
    <location>
        <begin position="367"/>
        <end position="378"/>
    </location>
</feature>
<dbReference type="PROSITE" id="PS50082">
    <property type="entry name" value="WD_REPEATS_2"/>
    <property type="match status" value="4"/>
</dbReference>
<dbReference type="InterPro" id="IPR020472">
    <property type="entry name" value="WD40_PAC1"/>
</dbReference>
<dbReference type="SUPFAM" id="SSF50978">
    <property type="entry name" value="WD40 repeat-like"/>
    <property type="match status" value="1"/>
</dbReference>
<keyword evidence="3" id="KW-0677">Repeat</keyword>
<dbReference type="PROSITE" id="PS50294">
    <property type="entry name" value="WD_REPEATS_REGION"/>
    <property type="match status" value="2"/>
</dbReference>
<dbReference type="EMBL" id="DF237552">
    <property type="protein sequence ID" value="GAQ90124.1"/>
    <property type="molecule type" value="Genomic_DNA"/>
</dbReference>
<feature type="region of interest" description="Disordered" evidence="6">
    <location>
        <begin position="367"/>
        <end position="410"/>
    </location>
</feature>
<evidence type="ECO:0000256" key="5">
    <source>
        <dbReference type="PROSITE-ProRule" id="PRU00221"/>
    </source>
</evidence>
<dbReference type="GO" id="GO:0032040">
    <property type="term" value="C:small-subunit processome"/>
    <property type="evidence" value="ECO:0000318"/>
    <property type="project" value="GO_Central"/>
</dbReference>
<dbReference type="Gene3D" id="2.130.10.10">
    <property type="entry name" value="YVTN repeat-like/Quinoprotein amine dehydrogenase"/>
    <property type="match status" value="1"/>
</dbReference>
<dbReference type="AlphaFoldDB" id="A0A1Y1IGX0"/>
<dbReference type="InterPro" id="IPR039241">
    <property type="entry name" value="Rrp9-like"/>
</dbReference>
<dbReference type="InterPro" id="IPR036322">
    <property type="entry name" value="WD40_repeat_dom_sf"/>
</dbReference>
<evidence type="ECO:0000256" key="6">
    <source>
        <dbReference type="SAM" id="MobiDB-lite"/>
    </source>
</evidence>
<evidence type="ECO:0000256" key="1">
    <source>
        <dbReference type="ARBA" id="ARBA00004123"/>
    </source>
</evidence>
<proteinExistence type="predicted"/>
<dbReference type="Proteomes" id="UP000054558">
    <property type="component" value="Unassembled WGS sequence"/>
</dbReference>
<dbReference type="OrthoDB" id="189968at2759"/>
<keyword evidence="8" id="KW-1185">Reference proteome</keyword>
<keyword evidence="4" id="KW-0539">Nucleus</keyword>
<dbReference type="Pfam" id="PF00400">
    <property type="entry name" value="WD40"/>
    <property type="match status" value="5"/>
</dbReference>
<organism evidence="7 8">
    <name type="scientific">Klebsormidium nitens</name>
    <name type="common">Green alga</name>
    <name type="synonym">Ulothrix nitens</name>
    <dbReference type="NCBI Taxonomy" id="105231"/>
    <lineage>
        <taxon>Eukaryota</taxon>
        <taxon>Viridiplantae</taxon>
        <taxon>Streptophyta</taxon>
        <taxon>Klebsormidiophyceae</taxon>
        <taxon>Klebsormidiales</taxon>
        <taxon>Klebsormidiaceae</taxon>
        <taxon>Klebsormidium</taxon>
    </lineage>
</organism>
<dbReference type="OMA" id="CSLRIWK"/>